<dbReference type="EMBL" id="JAFIMR010000038">
    <property type="protein sequence ID" value="KAI1857914.1"/>
    <property type="molecule type" value="Genomic_DNA"/>
</dbReference>
<dbReference type="PROSITE" id="PS50054">
    <property type="entry name" value="TYR_PHOSPHATASE_DUAL"/>
    <property type="match status" value="1"/>
</dbReference>
<evidence type="ECO:0000256" key="9">
    <source>
        <dbReference type="ARBA" id="ARBA00048424"/>
    </source>
</evidence>
<comment type="similarity">
    <text evidence="5">Belongs to the protein-tyrosine phosphatase family. Atypical dual-specificity phosphatase Siw14-like subfamily.</text>
</comment>
<comment type="subcellular location">
    <subcellularLocation>
        <location evidence="1">Cytoplasm</location>
    </subcellularLocation>
</comment>
<evidence type="ECO:0000256" key="2">
    <source>
        <dbReference type="ARBA" id="ARBA00012527"/>
    </source>
</evidence>
<dbReference type="GO" id="GO:0016791">
    <property type="term" value="F:phosphatase activity"/>
    <property type="evidence" value="ECO:0007669"/>
    <property type="project" value="InterPro"/>
</dbReference>
<dbReference type="GO" id="GO:0052840">
    <property type="term" value="F:inositol diphosphate tetrakisphosphate diphosphatase activity"/>
    <property type="evidence" value="ECO:0007669"/>
    <property type="project" value="TreeGrafter"/>
</dbReference>
<evidence type="ECO:0000256" key="3">
    <source>
        <dbReference type="ARBA" id="ARBA00022490"/>
    </source>
</evidence>
<keyword evidence="10" id="KW-0472">Membrane</keyword>
<dbReference type="GO" id="GO:0005737">
    <property type="term" value="C:cytoplasm"/>
    <property type="evidence" value="ECO:0007669"/>
    <property type="project" value="UniProtKB-SubCell"/>
</dbReference>
<evidence type="ECO:0000256" key="5">
    <source>
        <dbReference type="ARBA" id="ARBA00044949"/>
    </source>
</evidence>
<evidence type="ECO:0000256" key="7">
    <source>
        <dbReference type="ARBA" id="ARBA00047562"/>
    </source>
</evidence>
<dbReference type="FunFam" id="3.90.190.10:FF:000035">
    <property type="entry name" value="Tyrosine phosphatase, putative"/>
    <property type="match status" value="1"/>
</dbReference>
<feature type="transmembrane region" description="Helical" evidence="10">
    <location>
        <begin position="241"/>
        <end position="260"/>
    </location>
</feature>
<keyword evidence="4" id="KW-0378">Hydrolase</keyword>
<dbReference type="EC" id="3.6.1.52" evidence="2"/>
<dbReference type="PANTHER" id="PTHR31126">
    <property type="entry name" value="TYROSINE-PROTEIN PHOSPHATASE"/>
    <property type="match status" value="1"/>
</dbReference>
<comment type="catalytic activity">
    <reaction evidence="6">
        <text>5-diphospho-1D-myo-inositol 1,2,3,4,6-pentakisphosphate + H2O = 1D-myo-inositol hexakisphosphate + phosphate + H(+)</text>
        <dbReference type="Rhea" id="RHEA:22384"/>
        <dbReference type="ChEBI" id="CHEBI:15377"/>
        <dbReference type="ChEBI" id="CHEBI:15378"/>
        <dbReference type="ChEBI" id="CHEBI:43474"/>
        <dbReference type="ChEBI" id="CHEBI:58130"/>
        <dbReference type="ChEBI" id="CHEBI:58628"/>
        <dbReference type="EC" id="3.6.1.52"/>
    </reaction>
    <physiologicalReaction direction="left-to-right" evidence="6">
        <dbReference type="Rhea" id="RHEA:22385"/>
    </physiologicalReaction>
</comment>
<dbReference type="PROSITE" id="PS00383">
    <property type="entry name" value="TYR_PHOSPHATASE_1"/>
    <property type="match status" value="1"/>
</dbReference>
<name>A0A9Q0AJU5_9PEZI</name>
<dbReference type="OrthoDB" id="6375174at2759"/>
<keyword evidence="3" id="KW-0963">Cytoplasm</keyword>
<evidence type="ECO:0000256" key="8">
    <source>
        <dbReference type="ARBA" id="ARBA00047927"/>
    </source>
</evidence>
<evidence type="ECO:0000256" key="1">
    <source>
        <dbReference type="ARBA" id="ARBA00004496"/>
    </source>
</evidence>
<keyword evidence="14" id="KW-1185">Reference proteome</keyword>
<comment type="catalytic activity">
    <reaction evidence="7">
        <text>3,5-bis(diphospho)-1D-myo-inositol 1,2,4,6-tetrakisphosphate + H2O = 3-diphospho-1D-myo-inositol 1,2,4,5,6-pentakisphosphate + phosphate + 2 H(+)</text>
        <dbReference type="Rhea" id="RHEA:56312"/>
        <dbReference type="ChEBI" id="CHEBI:15377"/>
        <dbReference type="ChEBI" id="CHEBI:15378"/>
        <dbReference type="ChEBI" id="CHEBI:43474"/>
        <dbReference type="ChEBI" id="CHEBI:140372"/>
        <dbReference type="ChEBI" id="CHEBI:140374"/>
        <dbReference type="EC" id="3.6.1.52"/>
    </reaction>
    <physiologicalReaction direction="left-to-right" evidence="7">
        <dbReference type="Rhea" id="RHEA:56313"/>
    </physiologicalReaction>
</comment>
<comment type="catalytic activity">
    <reaction evidence="9">
        <text>6-diphospho-1D-myo-inositol pentakisphosphate + H2O = 1D-myo-inositol hexakisphosphate + phosphate + H(+)</text>
        <dbReference type="Rhea" id="RHEA:79703"/>
        <dbReference type="ChEBI" id="CHEBI:15377"/>
        <dbReference type="ChEBI" id="CHEBI:15378"/>
        <dbReference type="ChEBI" id="CHEBI:43474"/>
        <dbReference type="ChEBI" id="CHEBI:58130"/>
        <dbReference type="ChEBI" id="CHEBI:230534"/>
        <dbReference type="EC" id="3.6.1.52"/>
    </reaction>
    <physiologicalReaction direction="left-to-right" evidence="9">
        <dbReference type="Rhea" id="RHEA:79704"/>
    </physiologicalReaction>
</comment>
<evidence type="ECO:0000313" key="14">
    <source>
        <dbReference type="Proteomes" id="UP000829685"/>
    </source>
</evidence>
<evidence type="ECO:0000256" key="6">
    <source>
        <dbReference type="ARBA" id="ARBA00047342"/>
    </source>
</evidence>
<comment type="caution">
    <text evidence="13">The sequence shown here is derived from an EMBL/GenBank/DDBJ whole genome shotgun (WGS) entry which is preliminary data.</text>
</comment>
<dbReference type="InterPro" id="IPR000387">
    <property type="entry name" value="Tyr_Pase_dom"/>
</dbReference>
<dbReference type="Proteomes" id="UP000829685">
    <property type="component" value="Unassembled WGS sequence"/>
</dbReference>
<dbReference type="InterPro" id="IPR016130">
    <property type="entry name" value="Tyr_Pase_AS"/>
</dbReference>
<dbReference type="InterPro" id="IPR020422">
    <property type="entry name" value="TYR_PHOSPHATASE_DUAL_dom"/>
</dbReference>
<organism evidence="13 14">
    <name type="scientific">Neoarthrinium moseri</name>
    <dbReference type="NCBI Taxonomy" id="1658444"/>
    <lineage>
        <taxon>Eukaryota</taxon>
        <taxon>Fungi</taxon>
        <taxon>Dikarya</taxon>
        <taxon>Ascomycota</taxon>
        <taxon>Pezizomycotina</taxon>
        <taxon>Sordariomycetes</taxon>
        <taxon>Xylariomycetidae</taxon>
        <taxon>Amphisphaeriales</taxon>
        <taxon>Apiosporaceae</taxon>
        <taxon>Neoarthrinium</taxon>
    </lineage>
</organism>
<dbReference type="SUPFAM" id="SSF52799">
    <property type="entry name" value="(Phosphotyrosine protein) phosphatases II"/>
    <property type="match status" value="1"/>
</dbReference>
<dbReference type="AlphaFoldDB" id="A0A9Q0AJU5"/>
<reference evidence="13" key="1">
    <citation type="submission" date="2021-03" db="EMBL/GenBank/DDBJ databases">
        <title>Revisited historic fungal species revealed as producer of novel bioactive compounds through whole genome sequencing and comparative genomics.</title>
        <authorList>
            <person name="Vignolle G.A."/>
            <person name="Hochenegger N."/>
            <person name="Mach R.L."/>
            <person name="Mach-Aigner A.R."/>
            <person name="Javad Rahimi M."/>
            <person name="Salim K.A."/>
            <person name="Chan C.M."/>
            <person name="Lim L.B.L."/>
            <person name="Cai F."/>
            <person name="Druzhinina I.S."/>
            <person name="U'Ren J.M."/>
            <person name="Derntl C."/>
        </authorList>
    </citation>
    <scope>NUCLEOTIDE SEQUENCE</scope>
    <source>
        <strain evidence="13">TUCIM 5799</strain>
    </source>
</reference>
<dbReference type="PROSITE" id="PS50056">
    <property type="entry name" value="TYR_PHOSPHATASE_2"/>
    <property type="match status" value="1"/>
</dbReference>
<dbReference type="PRINTS" id="PR01911">
    <property type="entry name" value="PFDSPHPHTASE"/>
</dbReference>
<dbReference type="InterPro" id="IPR029021">
    <property type="entry name" value="Prot-tyrosine_phosphatase-like"/>
</dbReference>
<evidence type="ECO:0000313" key="13">
    <source>
        <dbReference type="EMBL" id="KAI1857914.1"/>
    </source>
</evidence>
<dbReference type="Pfam" id="PF03162">
    <property type="entry name" value="Y_phosphatase2"/>
    <property type="match status" value="1"/>
</dbReference>
<keyword evidence="10" id="KW-1133">Transmembrane helix</keyword>
<keyword evidence="10" id="KW-0812">Transmembrane</keyword>
<dbReference type="InterPro" id="IPR004861">
    <property type="entry name" value="Siw14-like"/>
</dbReference>
<dbReference type="InterPro" id="IPR020428">
    <property type="entry name" value="PFA-DSPs"/>
</dbReference>
<evidence type="ECO:0000256" key="4">
    <source>
        <dbReference type="ARBA" id="ARBA00022801"/>
    </source>
</evidence>
<feature type="domain" description="Tyrosine-protein phosphatase" evidence="11">
    <location>
        <begin position="78"/>
        <end position="227"/>
    </location>
</feature>
<dbReference type="Gene3D" id="3.90.190.10">
    <property type="entry name" value="Protein tyrosine phosphatase superfamily"/>
    <property type="match status" value="1"/>
</dbReference>
<comment type="catalytic activity">
    <reaction evidence="8">
        <text>1,5-bis(diphospho)-1D-myo-inositol 2,3,4,6-tetrakisphosphate + H2O = 1-diphospho-1D-myo-inositol 2,3,4,5,6-pentakisphosphate + phosphate + 2 H(+)</text>
        <dbReference type="Rhea" id="RHEA:79699"/>
        <dbReference type="ChEBI" id="CHEBI:15377"/>
        <dbReference type="ChEBI" id="CHEBI:15378"/>
        <dbReference type="ChEBI" id="CHEBI:43474"/>
        <dbReference type="ChEBI" id="CHEBI:74946"/>
        <dbReference type="ChEBI" id="CHEBI:77983"/>
        <dbReference type="EC" id="3.6.1.52"/>
    </reaction>
    <physiologicalReaction direction="left-to-right" evidence="8">
        <dbReference type="Rhea" id="RHEA:79700"/>
    </physiologicalReaction>
</comment>
<proteinExistence type="inferred from homology"/>
<evidence type="ECO:0000259" key="12">
    <source>
        <dbReference type="PROSITE" id="PS50056"/>
    </source>
</evidence>
<sequence length="277" mass="31070">MAPPEEPSSDDVQLSQLEEGLTRQPPNRDILSSVGVEDIQTHTAEAETTGLLLNTVEPARSSSSIQQPLPMALTLPKNFAAVVPGIYRSSYPQSQDYAYLQGLNLKTIVTLVQKDLPEGFQAFMDGNGIKHRMFDMAGTKKATIPLGLMRSILEVVMDERNHPILVHCNHGKHRTGCVMGILRKFNGWETSAVLDEYHQYAQPKARETDVRYLTDFQLADLGHLAKKEVASIGMAPWVNHYLFLCLIAVVSLGIWIRTFYEMMPFPRAPTRKSRSEF</sequence>
<gene>
    <name evidence="13" type="ORF">JX265_010944</name>
</gene>
<protein>
    <recommendedName>
        <fullName evidence="2">diphosphoinositol-polyphosphate diphosphatase</fullName>
        <ecNumber evidence="2">3.6.1.52</ecNumber>
    </recommendedName>
</protein>
<accession>A0A9Q0AJU5</accession>
<dbReference type="PANTHER" id="PTHR31126:SF48">
    <property type="entry name" value="INOSITOL PHOSPHATASE SIW14"/>
    <property type="match status" value="1"/>
</dbReference>
<evidence type="ECO:0000259" key="11">
    <source>
        <dbReference type="PROSITE" id="PS50054"/>
    </source>
</evidence>
<evidence type="ECO:0000256" key="10">
    <source>
        <dbReference type="SAM" id="Phobius"/>
    </source>
</evidence>
<feature type="domain" description="Tyrosine specific protein phosphatases" evidence="12">
    <location>
        <begin position="150"/>
        <end position="181"/>
    </location>
</feature>